<dbReference type="EMBL" id="JBHRTF010000002">
    <property type="protein sequence ID" value="MFC3114953.1"/>
    <property type="molecule type" value="Genomic_DNA"/>
</dbReference>
<comment type="subcellular location">
    <subcellularLocation>
        <location evidence="1">Cell outer membrane</location>
    </subcellularLocation>
</comment>
<evidence type="ECO:0000256" key="3">
    <source>
        <dbReference type="ARBA" id="ARBA00023077"/>
    </source>
</evidence>
<keyword evidence="5" id="KW-0998">Cell outer membrane</keyword>
<keyword evidence="4" id="KW-0472">Membrane</keyword>
<accession>A0ABV7FGE0</accession>
<evidence type="ECO:0000259" key="7">
    <source>
        <dbReference type="Pfam" id="PF07715"/>
    </source>
</evidence>
<proteinExistence type="predicted"/>
<evidence type="ECO:0000256" key="2">
    <source>
        <dbReference type="ARBA" id="ARBA00022729"/>
    </source>
</evidence>
<comment type="caution">
    <text evidence="8">The sequence shown here is derived from an EMBL/GenBank/DDBJ whole genome shotgun (WGS) entry which is preliminary data.</text>
</comment>
<feature type="signal peptide" evidence="6">
    <location>
        <begin position="1"/>
        <end position="25"/>
    </location>
</feature>
<dbReference type="Pfam" id="PF07715">
    <property type="entry name" value="Plug"/>
    <property type="match status" value="1"/>
</dbReference>
<sequence>MKTTAHFHRKLLPLLIASSISGAYAQDNSLEEVVVTGVRAAQERAIDVKRNSAEIVDSISSEDIGKLPDSTIADSLQRVTGIQIQRSAGQGALVSIRGSREVLTTLNGELFLTAENILNSQADYRDVPSALISGSNVAKSMNAKHLEGGIGGTVDLLTRRALSLDEGLSGSVRLQGSEGSITKTTDPEVSGLVGFNWDDQTAMSLAFSFADQTVSDNSVQTRAGNEVQDEGWGCNCDANGDGDKSDRYLTMSNWDGPRLYKNDTERERLGLAYNFNSQLNDSFELNFDSFYNKMDEVAAGNYLHLGAEAIDYDRNRLTELYGITPVGQEDMYAQFYTTGWKKMMDGSVRGGVNSDYRDTSAANNSLELKYDGGGAFTGSLRYVTSKAKRNTSNLILAQKADSPGGADGIAYNTNGDTRVVNPGFIDDRYPVTFNANKRDVTVGFDPAFSARLADPAAWYFHSSWLEGERQSVNLDVLRADGNFKFADEGITSLDVGMRFSDREASRTQSHYFMPTGLTAYNPANGQEYEMLVKYHEAGYTPYFAPQGAIWDYRIQTGATQNPATDPRINFEPVRGVNLDEAHVTPYIGNVTNFGAGVKGLDVSIPMIDVGRVGDHVAFMDELYDTTHVKRDRPHRSYHIEESRESFYVQANFSNDLRPGINLSGNLGVRRVTDTITVTKNLIDTAQMDPDVISGRDVNHTNFVDLGDVTTVVSHSHFLPSLNATLSFEDDYKIRFSYDERTSLQPLNNFGEGTDVTYQSQIELPDGSRYQPIGSVKEGGNPYLAPWSANVYNLGAEWYPADSALLGLTFFYMDIGGFTDTETKVAPLADSDGVVRNGATMERLINGKDASVEGVELSYQQSFDFLPGFLANTGITWNYTYSPSEKDGQKLQFDNSDIPFNSTAEDQSNLVLWYNDDRFEFRVAANYLGKKYDGQFSNWTLDPLQGNSEEGLVGGLDTWEDSTLYVDVSSTYHINESFNINLNVQNLTEEDSIKYRRWENFRSEYYTFERRITLGLNAKF</sequence>
<feature type="domain" description="TonB-dependent receptor plug" evidence="7">
    <location>
        <begin position="49"/>
        <end position="152"/>
    </location>
</feature>
<keyword evidence="2 6" id="KW-0732">Signal</keyword>
<evidence type="ECO:0000256" key="1">
    <source>
        <dbReference type="ARBA" id="ARBA00004442"/>
    </source>
</evidence>
<dbReference type="InterPro" id="IPR036942">
    <property type="entry name" value="Beta-barrel_TonB_sf"/>
</dbReference>
<dbReference type="PANTHER" id="PTHR40980">
    <property type="entry name" value="PLUG DOMAIN-CONTAINING PROTEIN"/>
    <property type="match status" value="1"/>
</dbReference>
<dbReference type="InterPro" id="IPR010104">
    <property type="entry name" value="TonB_rcpt_bac"/>
</dbReference>
<keyword evidence="3" id="KW-0798">TonB box</keyword>
<dbReference type="PANTHER" id="PTHR40980:SF3">
    <property type="entry name" value="TONB-DEPENDENT RECEPTOR-LIKE BETA-BARREL DOMAIN-CONTAINING PROTEIN"/>
    <property type="match status" value="1"/>
</dbReference>
<gene>
    <name evidence="8" type="ORF">ACFODX_05225</name>
</gene>
<reference evidence="9" key="1">
    <citation type="journal article" date="2019" name="Int. J. Syst. Evol. Microbiol.">
        <title>The Global Catalogue of Microorganisms (GCM) 10K type strain sequencing project: providing services to taxonomists for standard genome sequencing and annotation.</title>
        <authorList>
            <consortium name="The Broad Institute Genomics Platform"/>
            <consortium name="The Broad Institute Genome Sequencing Center for Infectious Disease"/>
            <person name="Wu L."/>
            <person name="Ma J."/>
        </authorList>
    </citation>
    <scope>NUCLEOTIDE SEQUENCE [LARGE SCALE GENOMIC DNA]</scope>
    <source>
        <strain evidence="9">KCTC 52237</strain>
    </source>
</reference>
<evidence type="ECO:0000313" key="8">
    <source>
        <dbReference type="EMBL" id="MFC3114953.1"/>
    </source>
</evidence>
<feature type="chain" id="PRO_5047224210" evidence="6">
    <location>
        <begin position="26"/>
        <end position="1019"/>
    </location>
</feature>
<dbReference type="PROSITE" id="PS01156">
    <property type="entry name" value="TONB_DEPENDENT_REC_2"/>
    <property type="match status" value="1"/>
</dbReference>
<keyword evidence="9" id="KW-1185">Reference proteome</keyword>
<name>A0ABV7FGE0_9GAMM</name>
<protein>
    <submittedName>
        <fullName evidence="8">TonB-dependent receptor</fullName>
    </submittedName>
</protein>
<dbReference type="Gene3D" id="2.170.130.10">
    <property type="entry name" value="TonB-dependent receptor, plug domain"/>
    <property type="match status" value="1"/>
</dbReference>
<dbReference type="InterPro" id="IPR010917">
    <property type="entry name" value="TonB_rcpt_CS"/>
</dbReference>
<evidence type="ECO:0000256" key="5">
    <source>
        <dbReference type="ARBA" id="ARBA00023237"/>
    </source>
</evidence>
<dbReference type="Proteomes" id="UP001595555">
    <property type="component" value="Unassembled WGS sequence"/>
</dbReference>
<evidence type="ECO:0000256" key="6">
    <source>
        <dbReference type="SAM" id="SignalP"/>
    </source>
</evidence>
<dbReference type="Gene3D" id="2.40.170.20">
    <property type="entry name" value="TonB-dependent receptor, beta-barrel domain"/>
    <property type="match status" value="1"/>
</dbReference>
<dbReference type="SUPFAM" id="SSF56935">
    <property type="entry name" value="Porins"/>
    <property type="match status" value="1"/>
</dbReference>
<evidence type="ECO:0000313" key="9">
    <source>
        <dbReference type="Proteomes" id="UP001595555"/>
    </source>
</evidence>
<dbReference type="RefSeq" id="WP_378116759.1">
    <property type="nucleotide sequence ID" value="NZ_JBHRTF010000002.1"/>
</dbReference>
<organism evidence="8 9">
    <name type="scientific">Cellvibrio fontiphilus</name>
    <dbReference type="NCBI Taxonomy" id="1815559"/>
    <lineage>
        <taxon>Bacteria</taxon>
        <taxon>Pseudomonadati</taxon>
        <taxon>Pseudomonadota</taxon>
        <taxon>Gammaproteobacteria</taxon>
        <taxon>Cellvibrionales</taxon>
        <taxon>Cellvibrionaceae</taxon>
        <taxon>Cellvibrio</taxon>
    </lineage>
</organism>
<evidence type="ECO:0000256" key="4">
    <source>
        <dbReference type="ARBA" id="ARBA00023136"/>
    </source>
</evidence>
<dbReference type="InterPro" id="IPR012910">
    <property type="entry name" value="Plug_dom"/>
</dbReference>
<dbReference type="NCBIfam" id="TIGR01782">
    <property type="entry name" value="TonB-Xanth-Caul"/>
    <property type="match status" value="1"/>
</dbReference>
<dbReference type="InterPro" id="IPR037066">
    <property type="entry name" value="Plug_dom_sf"/>
</dbReference>
<keyword evidence="8" id="KW-0675">Receptor</keyword>